<keyword evidence="3" id="KW-1185">Reference proteome</keyword>
<proteinExistence type="predicted"/>
<sequence>MTEGYCHPIPLTVDILERLASANYISCIDLRKTQNAHDASDCKATISSDKSAHMSDVMRPSPSYASQPQARLPDTARTNGTSVVSHADSIQFIRRSLPEIARNLSSRLRSPGVSVCRPHSLQIGASSPTSTSHHSTWQRSYLSALMVTLQRKTAKAAEEPITGRITGAGHTDYKAPPTLHPMSLMMGIAENIYQDKIIQRLHTRLGQNRGAHQCLASYRVMRFDKLMKYSLLWLEHISLIICAIFKWLYSPQFLKNTFHPDLVNDVQMEGISCIVSQFYSSTLESRMALIKTIEEVEEHSFDIISLKTSAFWCKRFQRN</sequence>
<evidence type="ECO:0000313" key="3">
    <source>
        <dbReference type="Proteomes" id="UP000479190"/>
    </source>
</evidence>
<feature type="region of interest" description="Disordered" evidence="1">
    <location>
        <begin position="47"/>
        <end position="83"/>
    </location>
</feature>
<dbReference type="AlphaFoldDB" id="A0A6H5IKP0"/>
<accession>A0A6H5IKP0</accession>
<gene>
    <name evidence="2" type="ORF">TBRA_LOCUS10005</name>
</gene>
<name>A0A6H5IKP0_9HYME</name>
<dbReference type="Proteomes" id="UP000479190">
    <property type="component" value="Unassembled WGS sequence"/>
</dbReference>
<protein>
    <submittedName>
        <fullName evidence="2">Uncharacterized protein</fullName>
    </submittedName>
</protein>
<reference evidence="2 3" key="1">
    <citation type="submission" date="2020-02" db="EMBL/GenBank/DDBJ databases">
        <authorList>
            <person name="Ferguson B K."/>
        </authorList>
    </citation>
    <scope>NUCLEOTIDE SEQUENCE [LARGE SCALE GENOMIC DNA]</scope>
</reference>
<dbReference type="EMBL" id="CADCXV010000897">
    <property type="protein sequence ID" value="CAB0038216.1"/>
    <property type="molecule type" value="Genomic_DNA"/>
</dbReference>
<organism evidence="2 3">
    <name type="scientific">Trichogramma brassicae</name>
    <dbReference type="NCBI Taxonomy" id="86971"/>
    <lineage>
        <taxon>Eukaryota</taxon>
        <taxon>Metazoa</taxon>
        <taxon>Ecdysozoa</taxon>
        <taxon>Arthropoda</taxon>
        <taxon>Hexapoda</taxon>
        <taxon>Insecta</taxon>
        <taxon>Pterygota</taxon>
        <taxon>Neoptera</taxon>
        <taxon>Endopterygota</taxon>
        <taxon>Hymenoptera</taxon>
        <taxon>Apocrita</taxon>
        <taxon>Proctotrupomorpha</taxon>
        <taxon>Chalcidoidea</taxon>
        <taxon>Trichogrammatidae</taxon>
        <taxon>Trichogramma</taxon>
    </lineage>
</organism>
<dbReference type="OrthoDB" id="117296at2759"/>
<evidence type="ECO:0000256" key="1">
    <source>
        <dbReference type="SAM" id="MobiDB-lite"/>
    </source>
</evidence>
<evidence type="ECO:0000313" key="2">
    <source>
        <dbReference type="EMBL" id="CAB0038216.1"/>
    </source>
</evidence>